<proteinExistence type="predicted"/>
<keyword evidence="1" id="KW-0812">Transmembrane</keyword>
<feature type="domain" description="CAAX prenyl protease 2/Lysostaphin resistance protein A-like" evidence="2">
    <location>
        <begin position="126"/>
        <end position="218"/>
    </location>
</feature>
<gene>
    <name evidence="3" type="ORF">ECRASSUSDP1_LOCUS20844</name>
</gene>
<evidence type="ECO:0000256" key="1">
    <source>
        <dbReference type="SAM" id="Phobius"/>
    </source>
</evidence>
<feature type="transmembrane region" description="Helical" evidence="1">
    <location>
        <begin position="122"/>
        <end position="140"/>
    </location>
</feature>
<dbReference type="Pfam" id="PF02517">
    <property type="entry name" value="Rce1-like"/>
    <property type="match status" value="1"/>
</dbReference>
<keyword evidence="4" id="KW-1185">Reference proteome</keyword>
<feature type="transmembrane region" description="Helical" evidence="1">
    <location>
        <begin position="80"/>
        <end position="102"/>
    </location>
</feature>
<accession>A0AAD1XV21</accession>
<feature type="transmembrane region" description="Helical" evidence="1">
    <location>
        <begin position="161"/>
        <end position="194"/>
    </location>
</feature>
<protein>
    <recommendedName>
        <fullName evidence="2">CAAX prenyl protease 2/Lysostaphin resistance protein A-like domain-containing protein</fullName>
    </recommendedName>
</protein>
<sequence>MEEVQAFTEKVPFHIYLLNIFYCLLPAFLIYLGILVGFPVEMTLFIHFVIELIIPKIIISQFKDSYLFRIEWRANRFEGSLIMGLVLGFIFCGLTILLYYFFDKILGWDLEDNLLREPIPQNKILEIIAAFYLIVIKPFIEEWFWRSYCYFIFYRTEIDNWLNSVLWATAYVVLAIMCGLEMKGCIIVFIAFTLFGRIQLFMMKSYGLLVAVMSHMGASFGVMLCYFLEKNRKFGE</sequence>
<name>A0AAD1XV21_EUPCR</name>
<evidence type="ECO:0000313" key="3">
    <source>
        <dbReference type="EMBL" id="CAI2379434.1"/>
    </source>
</evidence>
<dbReference type="GO" id="GO:0080120">
    <property type="term" value="P:CAAX-box protein maturation"/>
    <property type="evidence" value="ECO:0007669"/>
    <property type="project" value="UniProtKB-ARBA"/>
</dbReference>
<dbReference type="InterPro" id="IPR003675">
    <property type="entry name" value="Rce1/LyrA-like_dom"/>
</dbReference>
<evidence type="ECO:0000259" key="2">
    <source>
        <dbReference type="Pfam" id="PF02517"/>
    </source>
</evidence>
<feature type="transmembrane region" description="Helical" evidence="1">
    <location>
        <begin position="15"/>
        <end position="36"/>
    </location>
</feature>
<comment type="caution">
    <text evidence="3">The sequence shown here is derived from an EMBL/GenBank/DDBJ whole genome shotgun (WGS) entry which is preliminary data.</text>
</comment>
<dbReference type="AlphaFoldDB" id="A0AAD1XV21"/>
<dbReference type="GO" id="GO:0004175">
    <property type="term" value="F:endopeptidase activity"/>
    <property type="evidence" value="ECO:0007669"/>
    <property type="project" value="UniProtKB-ARBA"/>
</dbReference>
<evidence type="ECO:0000313" key="4">
    <source>
        <dbReference type="Proteomes" id="UP001295684"/>
    </source>
</evidence>
<keyword evidence="1" id="KW-0472">Membrane</keyword>
<reference evidence="3" key="1">
    <citation type="submission" date="2023-07" db="EMBL/GenBank/DDBJ databases">
        <authorList>
            <consortium name="AG Swart"/>
            <person name="Singh M."/>
            <person name="Singh A."/>
            <person name="Seah K."/>
            <person name="Emmerich C."/>
        </authorList>
    </citation>
    <scope>NUCLEOTIDE SEQUENCE</scope>
    <source>
        <strain evidence="3">DP1</strain>
    </source>
</reference>
<organism evidence="3 4">
    <name type="scientific">Euplotes crassus</name>
    <dbReference type="NCBI Taxonomy" id="5936"/>
    <lineage>
        <taxon>Eukaryota</taxon>
        <taxon>Sar</taxon>
        <taxon>Alveolata</taxon>
        <taxon>Ciliophora</taxon>
        <taxon>Intramacronucleata</taxon>
        <taxon>Spirotrichea</taxon>
        <taxon>Hypotrichia</taxon>
        <taxon>Euplotida</taxon>
        <taxon>Euplotidae</taxon>
        <taxon>Moneuplotes</taxon>
    </lineage>
</organism>
<dbReference type="Proteomes" id="UP001295684">
    <property type="component" value="Unassembled WGS sequence"/>
</dbReference>
<feature type="transmembrane region" description="Helical" evidence="1">
    <location>
        <begin position="42"/>
        <end position="59"/>
    </location>
</feature>
<keyword evidence="1" id="KW-1133">Transmembrane helix</keyword>
<feature type="transmembrane region" description="Helical" evidence="1">
    <location>
        <begin position="206"/>
        <end position="228"/>
    </location>
</feature>
<dbReference type="EMBL" id="CAMPGE010021277">
    <property type="protein sequence ID" value="CAI2379434.1"/>
    <property type="molecule type" value="Genomic_DNA"/>
</dbReference>